<feature type="transmembrane region" description="Helical" evidence="1">
    <location>
        <begin position="112"/>
        <end position="134"/>
    </location>
</feature>
<name>A0A1M7QPZ0_9BACI</name>
<dbReference type="EMBL" id="FRCZ01000008">
    <property type="protein sequence ID" value="SHN33255.1"/>
    <property type="molecule type" value="Genomic_DNA"/>
</dbReference>
<feature type="transmembrane region" description="Helical" evidence="1">
    <location>
        <begin position="5"/>
        <end position="27"/>
    </location>
</feature>
<evidence type="ECO:0000313" key="3">
    <source>
        <dbReference type="Proteomes" id="UP000184184"/>
    </source>
</evidence>
<dbReference type="InterPro" id="IPR018750">
    <property type="entry name" value="DUF2306_membrane"/>
</dbReference>
<evidence type="ECO:0000256" key="1">
    <source>
        <dbReference type="SAM" id="Phobius"/>
    </source>
</evidence>
<evidence type="ECO:0000313" key="2">
    <source>
        <dbReference type="EMBL" id="SHN33255.1"/>
    </source>
</evidence>
<dbReference type="AlphaFoldDB" id="A0A1M7QPZ0"/>
<reference evidence="2 3" key="1">
    <citation type="submission" date="2016-11" db="EMBL/GenBank/DDBJ databases">
        <authorList>
            <person name="Jaros S."/>
            <person name="Januszkiewicz K."/>
            <person name="Wedrychowicz H."/>
        </authorList>
    </citation>
    <scope>NUCLEOTIDE SEQUENCE [LARGE SCALE GENOMIC DNA]</scope>
    <source>
        <strain evidence="2 3">CGMCC 1.10681</strain>
    </source>
</reference>
<gene>
    <name evidence="2" type="ORF">SAMN05216179_3413</name>
</gene>
<accession>A0A1M7QPZ0</accession>
<feature type="transmembrane region" description="Helical" evidence="1">
    <location>
        <begin position="89"/>
        <end position="106"/>
    </location>
</feature>
<proteinExistence type="predicted"/>
<protein>
    <submittedName>
        <fullName evidence="2">Predicted membrane protein</fullName>
    </submittedName>
</protein>
<dbReference type="Pfam" id="PF10067">
    <property type="entry name" value="DUF2306"/>
    <property type="match status" value="1"/>
</dbReference>
<keyword evidence="1" id="KW-0472">Membrane</keyword>
<organism evidence="2 3">
    <name type="scientific">Gracilibacillus kekensis</name>
    <dbReference type="NCBI Taxonomy" id="1027249"/>
    <lineage>
        <taxon>Bacteria</taxon>
        <taxon>Bacillati</taxon>
        <taxon>Bacillota</taxon>
        <taxon>Bacilli</taxon>
        <taxon>Bacillales</taxon>
        <taxon>Bacillaceae</taxon>
        <taxon>Gracilibacillus</taxon>
    </lineage>
</organism>
<keyword evidence="1" id="KW-1133">Transmembrane helix</keyword>
<dbReference type="RefSeq" id="WP_073203027.1">
    <property type="nucleotide sequence ID" value="NZ_FRCZ01000008.1"/>
</dbReference>
<keyword evidence="3" id="KW-1185">Reference proteome</keyword>
<dbReference type="OrthoDB" id="195502at2"/>
<dbReference type="Proteomes" id="UP000184184">
    <property type="component" value="Unassembled WGS sequence"/>
</dbReference>
<sequence length="217" mass="24944">MKKAIWIIGTILALCISGYSLVQYFVLEPSKSGFVMSKIQIGDVLNQFWYIMLYIHAFSSLLALALGPFLLSEKIRNKNRERHKLFGKVYLSCILFGGLTGFYLAFEATGGLISTLGFGFLAFFWLVTGSMAFYKIKQRKIQQHRKWMIRNYSLTFAAVTLRLWLPLFVLTAGVENYETSYTIISWLSWVPNLLVAELYVRKMTTTFKNDLLDQSHA</sequence>
<feature type="transmembrane region" description="Helical" evidence="1">
    <location>
        <begin position="180"/>
        <end position="200"/>
    </location>
</feature>
<feature type="transmembrane region" description="Helical" evidence="1">
    <location>
        <begin position="47"/>
        <end position="69"/>
    </location>
</feature>
<feature type="transmembrane region" description="Helical" evidence="1">
    <location>
        <begin position="154"/>
        <end position="174"/>
    </location>
</feature>
<keyword evidence="1" id="KW-0812">Transmembrane</keyword>